<reference evidence="2" key="1">
    <citation type="submission" date="2024-07" db="EMBL/GenBank/DDBJ databases">
        <authorList>
            <person name="Yu S.T."/>
        </authorList>
    </citation>
    <scope>NUCLEOTIDE SEQUENCE</scope>
    <source>
        <strain evidence="2">R28</strain>
    </source>
</reference>
<protein>
    <submittedName>
        <fullName evidence="2">Uncharacterized protein</fullName>
    </submittedName>
</protein>
<dbReference type="RefSeq" id="WP_369167832.1">
    <property type="nucleotide sequence ID" value="NZ_CP163439.1"/>
</dbReference>
<feature type="compositionally biased region" description="Pro residues" evidence="1">
    <location>
        <begin position="27"/>
        <end position="37"/>
    </location>
</feature>
<proteinExistence type="predicted"/>
<organism evidence="2">
    <name type="scientific">Streptomyces sp. R28</name>
    <dbReference type="NCBI Taxonomy" id="3238628"/>
    <lineage>
        <taxon>Bacteria</taxon>
        <taxon>Bacillati</taxon>
        <taxon>Actinomycetota</taxon>
        <taxon>Actinomycetes</taxon>
        <taxon>Kitasatosporales</taxon>
        <taxon>Streptomycetaceae</taxon>
        <taxon>Streptomyces</taxon>
    </lineage>
</organism>
<feature type="region of interest" description="Disordered" evidence="1">
    <location>
        <begin position="50"/>
        <end position="69"/>
    </location>
</feature>
<sequence>MSLNPEDIAALRKDGDLESYLRSLVGAPPPKPAPAEPAAPEEPDYVIPHRGAWPIGSAPSGPTPTHGKCTCPKCATDAA</sequence>
<evidence type="ECO:0000256" key="1">
    <source>
        <dbReference type="SAM" id="MobiDB-lite"/>
    </source>
</evidence>
<name>A0AB39PTZ8_9ACTN</name>
<evidence type="ECO:0000313" key="2">
    <source>
        <dbReference type="EMBL" id="XDQ33288.1"/>
    </source>
</evidence>
<accession>A0AB39PTZ8</accession>
<dbReference type="EMBL" id="CP163439">
    <property type="protein sequence ID" value="XDQ33288.1"/>
    <property type="molecule type" value="Genomic_DNA"/>
</dbReference>
<gene>
    <name evidence="2" type="ORF">AB5J49_08145</name>
</gene>
<dbReference type="AlphaFoldDB" id="A0AB39PTZ8"/>
<feature type="region of interest" description="Disordered" evidence="1">
    <location>
        <begin position="24"/>
        <end position="45"/>
    </location>
</feature>